<name>A0A5N4B6G8_PHOPY</name>
<protein>
    <submittedName>
        <fullName evidence="1">Uncharacterized protein</fullName>
    </submittedName>
</protein>
<sequence>MHTPLQISEQHQMAVTVDIHQPPASKRRKTAAIEQISREELILPPPIPDLPAIDVLPVAESTRITSGLDQSIVPMLEKRLSSQPILEEQHISLAPRDVTVETELPPAAEAPRQKPMIAVVDPEMQLKRNRLKCLRRNLEKWDFENQGNPTIEDVCKRPINRLNIATAFNDLLTLHKMEYVILTSKPDSLELGEIQMGQKLQ</sequence>
<evidence type="ECO:0000313" key="2">
    <source>
        <dbReference type="Proteomes" id="UP000327044"/>
    </source>
</evidence>
<accession>A0A5N4B6G8</accession>
<dbReference type="InParanoid" id="A0A5N4B6G8"/>
<gene>
    <name evidence="1" type="ORF">PPYR_02181</name>
</gene>
<dbReference type="EMBL" id="VVIM01000001">
    <property type="protein sequence ID" value="KAB0805211.1"/>
    <property type="molecule type" value="Genomic_DNA"/>
</dbReference>
<comment type="caution">
    <text evidence="1">The sequence shown here is derived from an EMBL/GenBank/DDBJ whole genome shotgun (WGS) entry which is preliminary data.</text>
</comment>
<dbReference type="Proteomes" id="UP000327044">
    <property type="component" value="Unassembled WGS sequence"/>
</dbReference>
<dbReference type="AlphaFoldDB" id="A0A5N4B6G8"/>
<keyword evidence="2" id="KW-1185">Reference proteome</keyword>
<evidence type="ECO:0000313" key="1">
    <source>
        <dbReference type="EMBL" id="KAB0805211.1"/>
    </source>
</evidence>
<proteinExistence type="predicted"/>
<organism evidence="1 2">
    <name type="scientific">Photinus pyralis</name>
    <name type="common">Common eastern firefly</name>
    <name type="synonym">Lampyris pyralis</name>
    <dbReference type="NCBI Taxonomy" id="7054"/>
    <lineage>
        <taxon>Eukaryota</taxon>
        <taxon>Metazoa</taxon>
        <taxon>Ecdysozoa</taxon>
        <taxon>Arthropoda</taxon>
        <taxon>Hexapoda</taxon>
        <taxon>Insecta</taxon>
        <taxon>Pterygota</taxon>
        <taxon>Neoptera</taxon>
        <taxon>Endopterygota</taxon>
        <taxon>Coleoptera</taxon>
        <taxon>Polyphaga</taxon>
        <taxon>Elateriformia</taxon>
        <taxon>Elateroidea</taxon>
        <taxon>Lampyridae</taxon>
        <taxon>Lampyrinae</taxon>
        <taxon>Photinus</taxon>
    </lineage>
</organism>
<reference evidence="1 2" key="1">
    <citation type="journal article" date="2018" name="Elife">
        <title>Firefly genomes illuminate parallel origins of bioluminescence in beetles.</title>
        <authorList>
            <person name="Fallon T.R."/>
            <person name="Lower S.E."/>
            <person name="Chang C.H."/>
            <person name="Bessho-Uehara M."/>
            <person name="Martin G.J."/>
            <person name="Bewick A.J."/>
            <person name="Behringer M."/>
            <person name="Debat H.J."/>
            <person name="Wong I."/>
            <person name="Day J.C."/>
            <person name="Suvorov A."/>
            <person name="Silva C.J."/>
            <person name="Stanger-Hall K.F."/>
            <person name="Hall D.W."/>
            <person name="Schmitz R.J."/>
            <person name="Nelson D.R."/>
            <person name="Lewis S.M."/>
            <person name="Shigenobu S."/>
            <person name="Bybee S.M."/>
            <person name="Larracuente A.M."/>
            <person name="Oba Y."/>
            <person name="Weng J.K."/>
        </authorList>
    </citation>
    <scope>NUCLEOTIDE SEQUENCE [LARGE SCALE GENOMIC DNA]</scope>
    <source>
        <strain evidence="1">1611_PpyrPB1</strain>
        <tissue evidence="1">Whole body</tissue>
    </source>
</reference>